<comment type="caution">
    <text evidence="1">The sequence shown here is derived from an EMBL/GenBank/DDBJ whole genome shotgun (WGS) entry which is preliminary data.</text>
</comment>
<proteinExistence type="predicted"/>
<dbReference type="Proteomes" id="UP001185331">
    <property type="component" value="Unassembled WGS sequence"/>
</dbReference>
<dbReference type="RefSeq" id="WP_309854279.1">
    <property type="nucleotide sequence ID" value="NZ_JAVDQJ010000004.1"/>
</dbReference>
<evidence type="ECO:0000313" key="1">
    <source>
        <dbReference type="EMBL" id="MDR6218165.1"/>
    </source>
</evidence>
<protein>
    <submittedName>
        <fullName evidence="1">Endogenous inhibitor of DNA gyrase (YacG/DUF329 family)</fullName>
    </submittedName>
</protein>
<sequence length="98" mass="11018">MTRRNTSTFDCPGCGAVVWAHTAEDPHSAYQADEDSLTYCSRRCAQDDDERRQQAYLRRIEQGLRAHGAAQFLRLNPLLAEDITRVARRLGLTIPTAA</sequence>
<name>A0AAE4BLM8_9DEIO</name>
<gene>
    <name evidence="1" type="ORF">J2Y00_001728</name>
</gene>
<organism evidence="1 2">
    <name type="scientific">Deinococcus soli</name>
    <name type="common">ex Cha et al. 2016</name>
    <dbReference type="NCBI Taxonomy" id="1309411"/>
    <lineage>
        <taxon>Bacteria</taxon>
        <taxon>Thermotogati</taxon>
        <taxon>Deinococcota</taxon>
        <taxon>Deinococci</taxon>
        <taxon>Deinococcales</taxon>
        <taxon>Deinococcaceae</taxon>
        <taxon>Deinococcus</taxon>
    </lineage>
</organism>
<dbReference type="EMBL" id="JAVDQK010000004">
    <property type="protein sequence ID" value="MDR6218165.1"/>
    <property type="molecule type" value="Genomic_DNA"/>
</dbReference>
<accession>A0AAE4BLM8</accession>
<reference evidence="1" key="1">
    <citation type="submission" date="2023-07" db="EMBL/GenBank/DDBJ databases">
        <title>Sorghum-associated microbial communities from plants grown in Nebraska, USA.</title>
        <authorList>
            <person name="Schachtman D."/>
        </authorList>
    </citation>
    <scope>NUCLEOTIDE SEQUENCE</scope>
    <source>
        <strain evidence="1">BE330</strain>
    </source>
</reference>
<evidence type="ECO:0000313" key="2">
    <source>
        <dbReference type="Proteomes" id="UP001185331"/>
    </source>
</evidence>
<dbReference type="AlphaFoldDB" id="A0AAE4BLM8"/>